<feature type="domain" description="Putative plant transposon protein" evidence="2">
    <location>
        <begin position="62"/>
        <end position="254"/>
    </location>
</feature>
<evidence type="ECO:0000256" key="1">
    <source>
        <dbReference type="SAM" id="MobiDB-lite"/>
    </source>
</evidence>
<feature type="compositionally biased region" description="Acidic residues" evidence="1">
    <location>
        <begin position="344"/>
        <end position="354"/>
    </location>
</feature>
<dbReference type="Proteomes" id="UP000187203">
    <property type="component" value="Unassembled WGS sequence"/>
</dbReference>
<proteinExistence type="predicted"/>
<dbReference type="Pfam" id="PF20167">
    <property type="entry name" value="Transposase_32"/>
    <property type="match status" value="1"/>
</dbReference>
<evidence type="ECO:0000313" key="4">
    <source>
        <dbReference type="Proteomes" id="UP000187203"/>
    </source>
</evidence>
<dbReference type="EMBL" id="AWUE01012437">
    <property type="protein sequence ID" value="OMP09195.1"/>
    <property type="molecule type" value="Genomic_DNA"/>
</dbReference>
<evidence type="ECO:0000259" key="2">
    <source>
        <dbReference type="Pfam" id="PF20167"/>
    </source>
</evidence>
<reference evidence="4" key="1">
    <citation type="submission" date="2013-09" db="EMBL/GenBank/DDBJ databases">
        <title>Corchorus olitorius genome sequencing.</title>
        <authorList>
            <person name="Alam M."/>
            <person name="Haque M.S."/>
            <person name="Islam M.S."/>
            <person name="Emdad E.M."/>
            <person name="Islam M.M."/>
            <person name="Ahmed B."/>
            <person name="Halim A."/>
            <person name="Hossen Q.M.M."/>
            <person name="Hossain M.Z."/>
            <person name="Ahmed R."/>
            <person name="Khan M.M."/>
            <person name="Islam R."/>
            <person name="Rashid M.M."/>
            <person name="Khan S.A."/>
            <person name="Rahman M.S."/>
            <person name="Alam M."/>
            <person name="Yahiya A.S."/>
            <person name="Khan M.S."/>
            <person name="Azam M.S."/>
            <person name="Haque T."/>
            <person name="Lashkar M.Z.H."/>
            <person name="Akhand A.I."/>
            <person name="Morshed G."/>
            <person name="Roy S."/>
            <person name="Uddin K.S."/>
            <person name="Rabeya T."/>
            <person name="Hossain A.S."/>
            <person name="Chowdhury A."/>
            <person name="Snigdha A.R."/>
            <person name="Mortoza M.S."/>
            <person name="Matin S.A."/>
            <person name="Hoque S.M.E."/>
            <person name="Islam M.K."/>
            <person name="Roy D.K."/>
            <person name="Haider R."/>
            <person name="Moosa M.M."/>
            <person name="Elias S.M."/>
            <person name="Hasan A.M."/>
            <person name="Jahan S."/>
            <person name="Shafiuddin M."/>
            <person name="Mahmood N."/>
            <person name="Shommy N.S."/>
        </authorList>
    </citation>
    <scope>NUCLEOTIDE SEQUENCE [LARGE SCALE GENOMIC DNA]</scope>
    <source>
        <strain evidence="4">cv. O-4</strain>
    </source>
</reference>
<feature type="compositionally biased region" description="Low complexity" evidence="1">
    <location>
        <begin position="11"/>
        <end position="22"/>
    </location>
</feature>
<organism evidence="3 4">
    <name type="scientific">Corchorus olitorius</name>
    <dbReference type="NCBI Taxonomy" id="93759"/>
    <lineage>
        <taxon>Eukaryota</taxon>
        <taxon>Viridiplantae</taxon>
        <taxon>Streptophyta</taxon>
        <taxon>Embryophyta</taxon>
        <taxon>Tracheophyta</taxon>
        <taxon>Spermatophyta</taxon>
        <taxon>Magnoliopsida</taxon>
        <taxon>eudicotyledons</taxon>
        <taxon>Gunneridae</taxon>
        <taxon>Pentapetalae</taxon>
        <taxon>rosids</taxon>
        <taxon>malvids</taxon>
        <taxon>Malvales</taxon>
        <taxon>Malvaceae</taxon>
        <taxon>Grewioideae</taxon>
        <taxon>Apeibeae</taxon>
        <taxon>Corchorus</taxon>
    </lineage>
</organism>
<dbReference type="OrthoDB" id="848707at2759"/>
<sequence>MTTRIKRKFGASTSAPPAANTPRFLTPENEKWYKDKEKHGMVVETYVHSSIESQFKVKEALQKRNWEGILDLKGTYFPELVREFYANVANKDKKKPSELVSYVCGVHITISKETIEQHLKLPKSARILGFSHGAPTDDHLWLKCRAAEKFNREVSRGTNKVHLMNFSIEPRLVCVLFGKNVMPITNSKNEARTVDLYLLDSLYHESDFRPGLETPSLLGLMLQSMAKVVRSGKEGKHFVFPILISQLLKEARVDVSSVFSASTDDLHDCINVAKMENFLHKTHEDLWYNFYKSGSYHPFPGDYDLPPALLALLKASVDSSARGLRQRASERVLEKGSSSVVDTTVDESQDELDSVAEAPASDNLPQFRTWKDYVLYNEASKQRIEAKYDQILGMFQTVLDCLPPPPPPQ</sequence>
<dbReference type="InterPro" id="IPR046796">
    <property type="entry name" value="Transposase_32_dom"/>
</dbReference>
<dbReference type="AlphaFoldDB" id="A0A1R3KQ38"/>
<name>A0A1R3KQ38_9ROSI</name>
<gene>
    <name evidence="3" type="ORF">COLO4_05712</name>
</gene>
<feature type="region of interest" description="Disordered" evidence="1">
    <location>
        <begin position="335"/>
        <end position="358"/>
    </location>
</feature>
<keyword evidence="4" id="KW-1185">Reference proteome</keyword>
<evidence type="ECO:0000313" key="3">
    <source>
        <dbReference type="EMBL" id="OMP09195.1"/>
    </source>
</evidence>
<accession>A0A1R3KQ38</accession>
<comment type="caution">
    <text evidence="3">The sequence shown here is derived from an EMBL/GenBank/DDBJ whole genome shotgun (WGS) entry which is preliminary data.</text>
</comment>
<feature type="region of interest" description="Disordered" evidence="1">
    <location>
        <begin position="1"/>
        <end position="25"/>
    </location>
</feature>
<protein>
    <recommendedName>
        <fullName evidence="2">Putative plant transposon protein domain-containing protein</fullName>
    </recommendedName>
</protein>